<name>A0A438D4E4_VITVI</name>
<evidence type="ECO:0000313" key="2">
    <source>
        <dbReference type="Proteomes" id="UP000288805"/>
    </source>
</evidence>
<dbReference type="Proteomes" id="UP000288805">
    <property type="component" value="Unassembled WGS sequence"/>
</dbReference>
<protein>
    <submittedName>
        <fullName evidence="1">Uncharacterized protein</fullName>
    </submittedName>
</protein>
<proteinExistence type="predicted"/>
<comment type="caution">
    <text evidence="1">The sequence shown here is derived from an EMBL/GenBank/DDBJ whole genome shotgun (WGS) entry which is preliminary data.</text>
</comment>
<dbReference type="AlphaFoldDB" id="A0A438D4E4"/>
<gene>
    <name evidence="1" type="ORF">CK203_103716</name>
</gene>
<organism evidence="1 2">
    <name type="scientific">Vitis vinifera</name>
    <name type="common">Grape</name>
    <dbReference type="NCBI Taxonomy" id="29760"/>
    <lineage>
        <taxon>Eukaryota</taxon>
        <taxon>Viridiplantae</taxon>
        <taxon>Streptophyta</taxon>
        <taxon>Embryophyta</taxon>
        <taxon>Tracheophyta</taxon>
        <taxon>Spermatophyta</taxon>
        <taxon>Magnoliopsida</taxon>
        <taxon>eudicotyledons</taxon>
        <taxon>Gunneridae</taxon>
        <taxon>Pentapetalae</taxon>
        <taxon>rosids</taxon>
        <taxon>Vitales</taxon>
        <taxon>Vitaceae</taxon>
        <taxon>Viteae</taxon>
        <taxon>Vitis</taxon>
    </lineage>
</organism>
<accession>A0A438D4E4</accession>
<evidence type="ECO:0000313" key="1">
    <source>
        <dbReference type="EMBL" id="RVW30335.1"/>
    </source>
</evidence>
<dbReference type="EMBL" id="QGNW01001801">
    <property type="protein sequence ID" value="RVW30335.1"/>
    <property type="molecule type" value="Genomic_DNA"/>
</dbReference>
<reference evidence="1 2" key="1">
    <citation type="journal article" date="2018" name="PLoS Genet.">
        <title>Population sequencing reveals clonal diversity and ancestral inbreeding in the grapevine cultivar Chardonnay.</title>
        <authorList>
            <person name="Roach M.J."/>
            <person name="Johnson D.L."/>
            <person name="Bohlmann J."/>
            <person name="van Vuuren H.J."/>
            <person name="Jones S.J."/>
            <person name="Pretorius I.S."/>
            <person name="Schmidt S.A."/>
            <person name="Borneman A.R."/>
        </authorList>
    </citation>
    <scope>NUCLEOTIDE SEQUENCE [LARGE SCALE GENOMIC DNA]</scope>
    <source>
        <strain evidence="2">cv. Chardonnay</strain>
        <tissue evidence="1">Leaf</tissue>
    </source>
</reference>
<sequence length="107" mass="11987">MGRQLVLAIDSFHLRGPYKGALLLVITYDTDDGMCPLALSVAKIRGKKWKEDALLLLDSIAYARLDIDYNKAFEKPMHFNEDLARVLQCVVKRGAPPNTLYIVDAHG</sequence>